<dbReference type="GO" id="GO:0000287">
    <property type="term" value="F:magnesium ion binding"/>
    <property type="evidence" value="ECO:0007669"/>
    <property type="project" value="UniProtKB-UniRule"/>
</dbReference>
<dbReference type="GeneID" id="30680789"/>
<feature type="binding site" evidence="13">
    <location>
        <position position="85"/>
    </location>
    <ligand>
        <name>Zn(2+)</name>
        <dbReference type="ChEBI" id="CHEBI:29105"/>
        <label>1</label>
    </ligand>
</feature>
<keyword evidence="10 13" id="KW-0804">Transcription</keyword>
<comment type="catalytic activity">
    <reaction evidence="11 13 14">
        <text>RNA(n) + a ribonucleoside 5'-triphosphate = RNA(n+1) + diphosphate</text>
        <dbReference type="Rhea" id="RHEA:21248"/>
        <dbReference type="Rhea" id="RHEA-COMP:14527"/>
        <dbReference type="Rhea" id="RHEA-COMP:17342"/>
        <dbReference type="ChEBI" id="CHEBI:33019"/>
        <dbReference type="ChEBI" id="CHEBI:61557"/>
        <dbReference type="ChEBI" id="CHEBI:140395"/>
        <dbReference type="EC" id="2.7.7.6"/>
    </reaction>
</comment>
<feature type="binding site" evidence="13">
    <location>
        <position position="470"/>
    </location>
    <ligand>
        <name>Mg(2+)</name>
        <dbReference type="ChEBI" id="CHEBI:18420"/>
    </ligand>
</feature>
<dbReference type="Gene3D" id="4.10.860.120">
    <property type="entry name" value="RNA polymerase II, clamp domain"/>
    <property type="match status" value="2"/>
</dbReference>
<evidence type="ECO:0000256" key="1">
    <source>
        <dbReference type="ARBA" id="ARBA00006460"/>
    </source>
</evidence>
<dbReference type="HAMAP" id="MF_00863">
    <property type="entry name" value="RNApol_arch_Rpo1N"/>
    <property type="match status" value="1"/>
</dbReference>
<evidence type="ECO:0000256" key="3">
    <source>
        <dbReference type="ARBA" id="ARBA00022490"/>
    </source>
</evidence>
<comment type="function">
    <text evidence="14">DNA-dependent RNA polymerase catalyzes the transcription of DNA into RNA using the four ribonucleoside triphosphates as substrates.</text>
</comment>
<comment type="cofactor">
    <cofactor evidence="13">
        <name>Zn(2+)</name>
        <dbReference type="ChEBI" id="CHEBI:29105"/>
    </cofactor>
    <text evidence="13">Binds at least 2 Zn(2+) per subunit.</text>
</comment>
<feature type="domain" description="RNA polymerase N-terminal" evidence="15">
    <location>
        <begin position="219"/>
        <end position="524"/>
    </location>
</feature>
<gene>
    <name evidence="13" type="primary">rpo1N</name>
    <name evidence="13" type="synonym">rpoA1</name>
    <name evidence="16" type="ORF">EYM_07085</name>
</gene>
<dbReference type="InterPro" id="IPR007081">
    <property type="entry name" value="RNA_pol_Rpb1_5"/>
</dbReference>
<evidence type="ECO:0000256" key="11">
    <source>
        <dbReference type="ARBA" id="ARBA00048552"/>
    </source>
</evidence>
<dbReference type="NCBIfam" id="TIGR02390">
    <property type="entry name" value="RNA_pol_rpoA1"/>
    <property type="match status" value="1"/>
</dbReference>
<dbReference type="SMART" id="SM00663">
    <property type="entry name" value="RPOLA_N"/>
    <property type="match status" value="1"/>
</dbReference>
<comment type="subunit">
    <text evidence="13">Part of the RNA polymerase complex.</text>
</comment>
<keyword evidence="3 13" id="KW-0963">Cytoplasm</keyword>
<keyword evidence="9 13" id="KW-0238">DNA-binding</keyword>
<feature type="binding site" evidence="13">
    <location>
        <position position="82"/>
    </location>
    <ligand>
        <name>Zn(2+)</name>
        <dbReference type="ChEBI" id="CHEBI:29105"/>
        <label>1</label>
    </ligand>
</feature>
<evidence type="ECO:0000313" key="16">
    <source>
        <dbReference type="EMBL" id="ALU12005.1"/>
    </source>
</evidence>
<dbReference type="CDD" id="cd02582">
    <property type="entry name" value="RNAP_archeal_A"/>
    <property type="match status" value="1"/>
</dbReference>
<dbReference type="Pfam" id="PF00623">
    <property type="entry name" value="RNA_pol_Rpb1_2"/>
    <property type="match status" value="1"/>
</dbReference>
<dbReference type="Pfam" id="PF04983">
    <property type="entry name" value="RNA_pol_Rpb1_3"/>
    <property type="match status" value="1"/>
</dbReference>
<dbReference type="RefSeq" id="WP_075050371.1">
    <property type="nucleotide sequence ID" value="NZ_CP006867.1"/>
</dbReference>
<dbReference type="OrthoDB" id="371812at2157"/>
<dbReference type="GO" id="GO:0006351">
    <property type="term" value="P:DNA-templated transcription"/>
    <property type="evidence" value="ECO:0007669"/>
    <property type="project" value="UniProtKB-UniRule"/>
</dbReference>
<dbReference type="PATRIC" id="fig|940295.4.peg.1376"/>
<feature type="binding site" evidence="13">
    <location>
        <position position="112"/>
    </location>
    <ligand>
        <name>Zn(2+)</name>
        <dbReference type="ChEBI" id="CHEBI:29105"/>
        <label>2</label>
    </ligand>
</feature>
<dbReference type="STRING" id="940295.EYM_07085"/>
<dbReference type="InterPro" id="IPR007066">
    <property type="entry name" value="RNA_pol_Rpb1_3"/>
</dbReference>
<dbReference type="GO" id="GO:0003677">
    <property type="term" value="F:DNA binding"/>
    <property type="evidence" value="ECO:0007669"/>
    <property type="project" value="UniProtKB-UniRule"/>
</dbReference>
<comment type="function">
    <text evidence="12 13">DNA-dependent RNA polymerase (RNAP) catalyzes the transcription of DNA into RNA using the four ribonucleoside triphosphates as substrates. Forms the clamp head domain.</text>
</comment>
<feature type="binding site" evidence="13">
    <location>
        <position position="160"/>
    </location>
    <ligand>
        <name>Zn(2+)</name>
        <dbReference type="ChEBI" id="CHEBI:29105"/>
        <label>2</label>
    </ligand>
</feature>
<feature type="binding site" evidence="13">
    <location>
        <position position="75"/>
    </location>
    <ligand>
        <name>Zn(2+)</name>
        <dbReference type="ChEBI" id="CHEBI:29105"/>
        <label>1</label>
    </ligand>
</feature>
<dbReference type="Gene3D" id="2.40.40.20">
    <property type="match status" value="1"/>
</dbReference>
<evidence type="ECO:0000256" key="5">
    <source>
        <dbReference type="ARBA" id="ARBA00022695"/>
    </source>
</evidence>
<comment type="subcellular location">
    <subcellularLocation>
        <location evidence="13">Cytoplasm</location>
    </subcellularLocation>
</comment>
<keyword evidence="5 13" id="KW-0548">Nucleotidyltransferase</keyword>
<evidence type="ECO:0000256" key="2">
    <source>
        <dbReference type="ARBA" id="ARBA00022478"/>
    </source>
</evidence>
<dbReference type="GO" id="GO:0000428">
    <property type="term" value="C:DNA-directed RNA polymerase complex"/>
    <property type="evidence" value="ECO:0007669"/>
    <property type="project" value="UniProtKB-KW"/>
</dbReference>
<feature type="binding site" evidence="13">
    <location>
        <position position="115"/>
    </location>
    <ligand>
        <name>Zn(2+)</name>
        <dbReference type="ChEBI" id="CHEBI:29105"/>
        <label>2</label>
    </ligand>
</feature>
<feature type="binding site" evidence="13">
    <location>
        <position position="72"/>
    </location>
    <ligand>
        <name>Zn(2+)</name>
        <dbReference type="ChEBI" id="CHEBI:29105"/>
        <label>1</label>
    </ligand>
</feature>
<keyword evidence="7 13" id="KW-0862">Zinc</keyword>
<proteinExistence type="inferred from homology"/>
<dbReference type="InterPro" id="IPR045867">
    <property type="entry name" value="DNA-dir_RpoC_beta_prime"/>
</dbReference>
<dbReference type="PANTHER" id="PTHR19376">
    <property type="entry name" value="DNA-DIRECTED RNA POLYMERASE"/>
    <property type="match status" value="1"/>
</dbReference>
<evidence type="ECO:0000313" key="17">
    <source>
        <dbReference type="Proteomes" id="UP000060778"/>
    </source>
</evidence>
<dbReference type="FunFam" id="2.40.40.20:FF:000019">
    <property type="entry name" value="DNA-directed RNA polymerase II subunit RPB1"/>
    <property type="match status" value="1"/>
</dbReference>
<dbReference type="EC" id="2.7.7.6" evidence="13"/>
<dbReference type="Gene3D" id="1.10.132.30">
    <property type="match status" value="1"/>
</dbReference>
<keyword evidence="8 13" id="KW-0460">Magnesium</keyword>
<dbReference type="Pfam" id="PF05000">
    <property type="entry name" value="RNA_pol_Rpb1_4"/>
    <property type="match status" value="1"/>
</dbReference>
<dbReference type="GO" id="GO:0005737">
    <property type="term" value="C:cytoplasm"/>
    <property type="evidence" value="ECO:0007669"/>
    <property type="project" value="UniProtKB-SubCell"/>
</dbReference>
<organism evidence="16 17">
    <name type="scientific">Ignicoccus islandicus DSM 13165</name>
    <dbReference type="NCBI Taxonomy" id="940295"/>
    <lineage>
        <taxon>Archaea</taxon>
        <taxon>Thermoproteota</taxon>
        <taxon>Thermoprotei</taxon>
        <taxon>Desulfurococcales</taxon>
        <taxon>Desulfurococcaceae</taxon>
        <taxon>Ignicoccus</taxon>
    </lineage>
</organism>
<dbReference type="SUPFAM" id="SSF64484">
    <property type="entry name" value="beta and beta-prime subunits of DNA dependent RNA-polymerase"/>
    <property type="match status" value="1"/>
</dbReference>
<feature type="binding site" evidence="13">
    <location>
        <position position="472"/>
    </location>
    <ligand>
        <name>Mg(2+)</name>
        <dbReference type="ChEBI" id="CHEBI:18420"/>
    </ligand>
</feature>
<name>A0A0U3F394_9CREN</name>
<comment type="cofactor">
    <cofactor evidence="13">
        <name>Mg(2+)</name>
        <dbReference type="ChEBI" id="CHEBI:18420"/>
    </cofactor>
</comment>
<dbReference type="Gene3D" id="2.60.40.2940">
    <property type="match status" value="1"/>
</dbReference>
<evidence type="ECO:0000256" key="14">
    <source>
        <dbReference type="RuleBase" id="RU004279"/>
    </source>
</evidence>
<keyword evidence="2 13" id="KW-0240">DNA-directed RNA polymerase</keyword>
<dbReference type="EMBL" id="CP006867">
    <property type="protein sequence ID" value="ALU12005.1"/>
    <property type="molecule type" value="Genomic_DNA"/>
</dbReference>
<dbReference type="Gene3D" id="6.20.50.80">
    <property type="match status" value="1"/>
</dbReference>
<feature type="binding site" evidence="13">
    <location>
        <position position="474"/>
    </location>
    <ligand>
        <name>Mg(2+)</name>
        <dbReference type="ChEBI" id="CHEBI:18420"/>
    </ligand>
</feature>
<feature type="binding site" evidence="13">
    <location>
        <position position="163"/>
    </location>
    <ligand>
        <name>Zn(2+)</name>
        <dbReference type="ChEBI" id="CHEBI:29105"/>
        <label>2</label>
    </ligand>
</feature>
<protein>
    <recommendedName>
        <fullName evidence="13">DNA-directed RNA polymerase subunit Rpo1N</fullName>
        <ecNumber evidence="13">2.7.7.6</ecNumber>
    </recommendedName>
    <alternativeName>
        <fullName evidence="13">DNA-directed RNA polymerase subunit A'</fullName>
    </alternativeName>
</protein>
<keyword evidence="4 13" id="KW-0808">Transferase</keyword>
<evidence type="ECO:0000259" key="15">
    <source>
        <dbReference type="SMART" id="SM00663"/>
    </source>
</evidence>
<dbReference type="InterPro" id="IPR006592">
    <property type="entry name" value="RNA_pol_N"/>
</dbReference>
<sequence>MVRKPAPRIRSKVQRIDKIIKEIKFGILSPHEIRQMSRVTIVSDRAYDEAGMPIEGGIMDPRMGVVNPGQKCPTCGNTMHDCPGHFGSIELAKPVYHYVFIQYIYDALRATCRRCGKLKLNEDEIEEYLDLYERLTNKWPLHAKRLVSYIKKKAAKAQTCPHCGAKQYKVRLEKPYKFLEERETQVSKLTPIDVQKRLALIPDHHARLLGFDPKEARPEWLVLTVLPVPPIPVRPSIVLESGIRSEDDLTHKLADIVRINNKLRDNLESGASEAMIENLWDLLQYHVATFFDNEIPGVPPSRHRSGKPLRTIAQRLKGKEGRFRANLSGKRVDFSARTVISPDPNISINEVGVPEEVAKILTVPVRVTPWNIEEMRQLVINGPERWPGANYVITPQGQRIDLKFRKDRKELASALKPGYIIERHLQNGDVVLFNRQPSLHRMSIMAHLVRILPGRTFRLNPLVCPPYNADFDGDEMNLHVPQSEEARAEARELMLVEKHILSPRYGGPIIGGLQDYISGAYLLTTVATLLDEKDVAELLGVTGYTGEMPEPAFISPKKVWTGKRLFSVFLPKDFNYSGKANIATGELKCDNEYCFHDSFVVVRNGELVQGVLDKKSIGHEQPKSLMFWLVYEYGPEKAREIYDTAFKMFLKFTEKKGFTTRYDDVKLPEEAKKEIEKAIEEAYAEVDKLIEDYQNGLLEPLPGRTLEETLELLIMDVLAKARDKAGEIAAKYLSPLNNAVIMARAGARGNILNLTQMAAMLGQQSVRGERIKRGYRKRTLPHFKWGDIRPDARGFVKHSFYEGLTPTEVFFHAAGGREGLVDTAVRTSQSGYMQRRLINALQDLKVDYDGMVKGAKGEVYQTIYGDDGVDPMRSAHGESVDVKHVIEKVTGVRLD</sequence>
<dbReference type="AlphaFoldDB" id="A0A0U3F394"/>
<dbReference type="GO" id="GO:0008270">
    <property type="term" value="F:zinc ion binding"/>
    <property type="evidence" value="ECO:0007669"/>
    <property type="project" value="UniProtKB-UniRule"/>
</dbReference>
<dbReference type="PANTHER" id="PTHR19376:SF32">
    <property type="entry name" value="DNA-DIRECTED RNA POLYMERASE III SUBUNIT RPC1"/>
    <property type="match status" value="1"/>
</dbReference>
<dbReference type="InterPro" id="IPR044893">
    <property type="entry name" value="RNA_pol_Rpb1_clamp_domain"/>
</dbReference>
<dbReference type="NCBIfam" id="NF006336">
    <property type="entry name" value="PRK08566.1"/>
    <property type="match status" value="1"/>
</dbReference>
<dbReference type="GO" id="GO:0003899">
    <property type="term" value="F:DNA-directed RNA polymerase activity"/>
    <property type="evidence" value="ECO:0007669"/>
    <property type="project" value="UniProtKB-UniRule"/>
</dbReference>
<keyword evidence="17" id="KW-1185">Reference proteome</keyword>
<evidence type="ECO:0000256" key="6">
    <source>
        <dbReference type="ARBA" id="ARBA00022723"/>
    </source>
</evidence>
<dbReference type="Pfam" id="PF04997">
    <property type="entry name" value="RNA_pol_Rpb1_1"/>
    <property type="match status" value="1"/>
</dbReference>
<reference evidence="16 17" key="1">
    <citation type="submission" date="2013-11" db="EMBL/GenBank/DDBJ databases">
        <title>Comparative genomics of Ignicoccus.</title>
        <authorList>
            <person name="Podar M."/>
        </authorList>
    </citation>
    <scope>NUCLEOTIDE SEQUENCE [LARGE SCALE GENOMIC DNA]</scope>
    <source>
        <strain evidence="16 17">DSM 13165</strain>
    </source>
</reference>
<evidence type="ECO:0000256" key="10">
    <source>
        <dbReference type="ARBA" id="ARBA00023163"/>
    </source>
</evidence>
<accession>A0A0U3F394</accession>
<dbReference type="InterPro" id="IPR012758">
    <property type="entry name" value="RPO1N"/>
</dbReference>
<dbReference type="KEGG" id="iis:EYM_07085"/>
<comment type="similarity">
    <text evidence="1 13 14">Belongs to the RNA polymerase beta' chain family.</text>
</comment>
<dbReference type="InterPro" id="IPR038120">
    <property type="entry name" value="Rpb1_funnel_sf"/>
</dbReference>
<evidence type="ECO:0000256" key="4">
    <source>
        <dbReference type="ARBA" id="ARBA00022679"/>
    </source>
</evidence>
<dbReference type="Proteomes" id="UP000060778">
    <property type="component" value="Chromosome"/>
</dbReference>
<dbReference type="InterPro" id="IPR000722">
    <property type="entry name" value="RNA_pol_asu"/>
</dbReference>
<dbReference type="Gene3D" id="1.10.10.1950">
    <property type="match status" value="2"/>
</dbReference>
<keyword evidence="6 13" id="KW-0479">Metal-binding</keyword>
<evidence type="ECO:0000256" key="8">
    <source>
        <dbReference type="ARBA" id="ARBA00022842"/>
    </source>
</evidence>
<evidence type="ECO:0000256" key="12">
    <source>
        <dbReference type="ARBA" id="ARBA00053389"/>
    </source>
</evidence>
<dbReference type="Gene3D" id="6.10.250.2940">
    <property type="match status" value="1"/>
</dbReference>
<evidence type="ECO:0000256" key="13">
    <source>
        <dbReference type="HAMAP-Rule" id="MF_00863"/>
    </source>
</evidence>
<evidence type="ECO:0000256" key="7">
    <source>
        <dbReference type="ARBA" id="ARBA00022833"/>
    </source>
</evidence>
<dbReference type="InterPro" id="IPR007083">
    <property type="entry name" value="RNA_pol_Rpb1_4"/>
</dbReference>
<dbReference type="Gene3D" id="3.30.1490.180">
    <property type="entry name" value="RNA polymerase ii"/>
    <property type="match status" value="1"/>
</dbReference>
<evidence type="ECO:0000256" key="9">
    <source>
        <dbReference type="ARBA" id="ARBA00023125"/>
    </source>
</evidence>
<dbReference type="Pfam" id="PF04998">
    <property type="entry name" value="RNA_pol_Rpb1_5"/>
    <property type="match status" value="1"/>
</dbReference>
<dbReference type="InterPro" id="IPR007080">
    <property type="entry name" value="RNA_pol_Rpb1_1"/>
</dbReference>